<feature type="region of interest" description="Disordered" evidence="1">
    <location>
        <begin position="46"/>
        <end position="95"/>
    </location>
</feature>
<dbReference type="Proteomes" id="UP001566132">
    <property type="component" value="Unassembled WGS sequence"/>
</dbReference>
<evidence type="ECO:0000256" key="2">
    <source>
        <dbReference type="SAM" id="SignalP"/>
    </source>
</evidence>
<comment type="caution">
    <text evidence="3">The sequence shown here is derived from an EMBL/GenBank/DDBJ whole genome shotgun (WGS) entry which is preliminary data.</text>
</comment>
<evidence type="ECO:0000313" key="4">
    <source>
        <dbReference type="Proteomes" id="UP001566132"/>
    </source>
</evidence>
<sequence>MGLGGGVGTGDGVLLVWLLSFDLSGMGDPTSNRKVTAGIAQRFLAARKPPRDYNPEHRRGGVKKGQTTELHAEDQTKYMCQKKRKGRAFPKKKKYPQPMHTHIHINLTFLFPLMIVLFCFQDSEEEA</sequence>
<proteinExistence type="predicted"/>
<feature type="signal peptide" evidence="2">
    <location>
        <begin position="1"/>
        <end position="27"/>
    </location>
</feature>
<dbReference type="EMBL" id="JBDJPC010000009">
    <property type="protein sequence ID" value="KAL1490843.1"/>
    <property type="molecule type" value="Genomic_DNA"/>
</dbReference>
<feature type="compositionally biased region" description="Basic and acidic residues" evidence="1">
    <location>
        <begin position="49"/>
        <end position="59"/>
    </location>
</feature>
<feature type="compositionally biased region" description="Basic residues" evidence="1">
    <location>
        <begin position="80"/>
        <end position="95"/>
    </location>
</feature>
<name>A0ABD1E8F6_HYPHA</name>
<organism evidence="3 4">
    <name type="scientific">Hypothenemus hampei</name>
    <name type="common">Coffee berry borer</name>
    <dbReference type="NCBI Taxonomy" id="57062"/>
    <lineage>
        <taxon>Eukaryota</taxon>
        <taxon>Metazoa</taxon>
        <taxon>Ecdysozoa</taxon>
        <taxon>Arthropoda</taxon>
        <taxon>Hexapoda</taxon>
        <taxon>Insecta</taxon>
        <taxon>Pterygota</taxon>
        <taxon>Neoptera</taxon>
        <taxon>Endopterygota</taxon>
        <taxon>Coleoptera</taxon>
        <taxon>Polyphaga</taxon>
        <taxon>Cucujiformia</taxon>
        <taxon>Curculionidae</taxon>
        <taxon>Scolytinae</taxon>
        <taxon>Hypothenemus</taxon>
    </lineage>
</organism>
<feature type="chain" id="PRO_5044877735" evidence="2">
    <location>
        <begin position="28"/>
        <end position="127"/>
    </location>
</feature>
<dbReference type="AlphaFoldDB" id="A0ABD1E8F6"/>
<reference evidence="3 4" key="1">
    <citation type="submission" date="2024-05" db="EMBL/GenBank/DDBJ databases">
        <title>Genetic variation in Jamaican populations of the coffee berry borer (Hypothenemus hampei).</title>
        <authorList>
            <person name="Errbii M."/>
            <person name="Myrie A."/>
        </authorList>
    </citation>
    <scope>NUCLEOTIDE SEQUENCE [LARGE SCALE GENOMIC DNA]</scope>
    <source>
        <strain evidence="3">JA-Hopewell-2020-01-JO</strain>
        <tissue evidence="3">Whole body</tissue>
    </source>
</reference>
<evidence type="ECO:0000256" key="1">
    <source>
        <dbReference type="SAM" id="MobiDB-lite"/>
    </source>
</evidence>
<evidence type="ECO:0000313" key="3">
    <source>
        <dbReference type="EMBL" id="KAL1490843.1"/>
    </source>
</evidence>
<protein>
    <submittedName>
        <fullName evidence="3">Uncharacterized protein</fullName>
    </submittedName>
</protein>
<gene>
    <name evidence="3" type="ORF">ABEB36_011528</name>
</gene>
<accession>A0ABD1E8F6</accession>
<keyword evidence="2" id="KW-0732">Signal</keyword>
<keyword evidence="4" id="KW-1185">Reference proteome</keyword>